<evidence type="ECO:0008006" key="3">
    <source>
        <dbReference type="Google" id="ProtNLM"/>
    </source>
</evidence>
<protein>
    <recommendedName>
        <fullName evidence="3">N-acetyltransferase domain-containing protein</fullName>
    </recommendedName>
</protein>
<dbReference type="InterPro" id="IPR016181">
    <property type="entry name" value="Acyl_CoA_acyltransferase"/>
</dbReference>
<dbReference type="OrthoDB" id="2821191at2759"/>
<name>A0A6A5YWV3_9PLEO</name>
<dbReference type="Gene3D" id="3.40.630.30">
    <property type="match status" value="1"/>
</dbReference>
<keyword evidence="2" id="KW-1185">Reference proteome</keyword>
<dbReference type="AlphaFoldDB" id="A0A6A5YWV3"/>
<gene>
    <name evidence="1" type="ORF">BDV96DRAFT_582451</name>
</gene>
<reference evidence="1" key="1">
    <citation type="journal article" date="2020" name="Stud. Mycol.">
        <title>101 Dothideomycetes genomes: a test case for predicting lifestyles and emergence of pathogens.</title>
        <authorList>
            <person name="Haridas S."/>
            <person name="Albert R."/>
            <person name="Binder M."/>
            <person name="Bloem J."/>
            <person name="Labutti K."/>
            <person name="Salamov A."/>
            <person name="Andreopoulos B."/>
            <person name="Baker S."/>
            <person name="Barry K."/>
            <person name="Bills G."/>
            <person name="Bluhm B."/>
            <person name="Cannon C."/>
            <person name="Castanera R."/>
            <person name="Culley D."/>
            <person name="Daum C."/>
            <person name="Ezra D."/>
            <person name="Gonzalez J."/>
            <person name="Henrissat B."/>
            <person name="Kuo A."/>
            <person name="Liang C."/>
            <person name="Lipzen A."/>
            <person name="Lutzoni F."/>
            <person name="Magnuson J."/>
            <person name="Mondo S."/>
            <person name="Nolan M."/>
            <person name="Ohm R."/>
            <person name="Pangilinan J."/>
            <person name="Park H.-J."/>
            <person name="Ramirez L."/>
            <person name="Alfaro M."/>
            <person name="Sun H."/>
            <person name="Tritt A."/>
            <person name="Yoshinaga Y."/>
            <person name="Zwiers L.-H."/>
            <person name="Turgeon B."/>
            <person name="Goodwin S."/>
            <person name="Spatafora J."/>
            <person name="Crous P."/>
            <person name="Grigoriev I."/>
        </authorList>
    </citation>
    <scope>NUCLEOTIDE SEQUENCE</scope>
    <source>
        <strain evidence="1">CBS 627.86</strain>
    </source>
</reference>
<accession>A0A6A5YWV3</accession>
<evidence type="ECO:0000313" key="1">
    <source>
        <dbReference type="EMBL" id="KAF2111602.1"/>
    </source>
</evidence>
<dbReference type="SUPFAM" id="SSF55729">
    <property type="entry name" value="Acyl-CoA N-acyltransferases (Nat)"/>
    <property type="match status" value="1"/>
</dbReference>
<evidence type="ECO:0000313" key="2">
    <source>
        <dbReference type="Proteomes" id="UP000799770"/>
    </source>
</evidence>
<dbReference type="Proteomes" id="UP000799770">
    <property type="component" value="Unassembled WGS sequence"/>
</dbReference>
<organism evidence="1 2">
    <name type="scientific">Lophiotrema nucula</name>
    <dbReference type="NCBI Taxonomy" id="690887"/>
    <lineage>
        <taxon>Eukaryota</taxon>
        <taxon>Fungi</taxon>
        <taxon>Dikarya</taxon>
        <taxon>Ascomycota</taxon>
        <taxon>Pezizomycotina</taxon>
        <taxon>Dothideomycetes</taxon>
        <taxon>Pleosporomycetidae</taxon>
        <taxon>Pleosporales</taxon>
        <taxon>Lophiotremataceae</taxon>
        <taxon>Lophiotrema</taxon>
    </lineage>
</organism>
<sequence length="228" mass="25951">MATPPQFLVRDVETVDGDGLFIISTFDAALPFLDSIGSHEQWGSTPFSHQQSWVEDTLRQIRDAENYNLTANSKGERLHVFIVERQCPAQGAEVLGAHYRIAVDGRRFLSVGFAFVRDNWFPSYITSQRHLHIGDAEPGNIVYLEVMVTDSRVGSLRCGAGAALIRAVHNYSRNRGKDALYLDGWAGNEKKLIKYYDQQGFRVVDDFYLPRPHRTPWWGTLMRMDISE</sequence>
<dbReference type="EMBL" id="ML977334">
    <property type="protein sequence ID" value="KAF2111602.1"/>
    <property type="molecule type" value="Genomic_DNA"/>
</dbReference>
<proteinExistence type="predicted"/>